<organism evidence="14 15">
    <name type="scientific">Glaciecola petra</name>
    <dbReference type="NCBI Taxonomy" id="3075602"/>
    <lineage>
        <taxon>Bacteria</taxon>
        <taxon>Pseudomonadati</taxon>
        <taxon>Pseudomonadota</taxon>
        <taxon>Gammaproteobacteria</taxon>
        <taxon>Alteromonadales</taxon>
        <taxon>Alteromonadaceae</taxon>
        <taxon>Glaciecola</taxon>
    </lineage>
</organism>
<evidence type="ECO:0000313" key="15">
    <source>
        <dbReference type="Proteomes" id="UP001253545"/>
    </source>
</evidence>
<keyword evidence="4" id="KW-0049">Antioxidant</keyword>
<reference evidence="14 15" key="1">
    <citation type="submission" date="2023-09" db="EMBL/GenBank/DDBJ databases">
        <authorList>
            <person name="Rey-Velasco X."/>
        </authorList>
    </citation>
    <scope>NUCLEOTIDE SEQUENCE [LARGE SCALE GENOMIC DNA]</scope>
    <source>
        <strain evidence="14 15">P117</strain>
    </source>
</reference>
<dbReference type="Pfam" id="PF00578">
    <property type="entry name" value="AhpC-TSA"/>
    <property type="match status" value="1"/>
</dbReference>
<dbReference type="SUPFAM" id="SSF52833">
    <property type="entry name" value="Thioredoxin-like"/>
    <property type="match status" value="1"/>
</dbReference>
<comment type="caution">
    <text evidence="14">The sequence shown here is derived from an EMBL/GenBank/DDBJ whole genome shotgun (WGS) entry which is preliminary data.</text>
</comment>
<dbReference type="RefSeq" id="WP_311369872.1">
    <property type="nucleotide sequence ID" value="NZ_JAVRHX010000006.1"/>
</dbReference>
<comment type="catalytic activity">
    <reaction evidence="11">
        <text>a hydroperoxide + [thioredoxin]-dithiol = an alcohol + [thioredoxin]-disulfide + H2O</text>
        <dbReference type="Rhea" id="RHEA:62620"/>
        <dbReference type="Rhea" id="RHEA-COMP:10698"/>
        <dbReference type="Rhea" id="RHEA-COMP:10700"/>
        <dbReference type="ChEBI" id="CHEBI:15377"/>
        <dbReference type="ChEBI" id="CHEBI:29950"/>
        <dbReference type="ChEBI" id="CHEBI:30879"/>
        <dbReference type="ChEBI" id="CHEBI:35924"/>
        <dbReference type="ChEBI" id="CHEBI:50058"/>
        <dbReference type="EC" id="1.11.1.24"/>
    </reaction>
</comment>
<evidence type="ECO:0000256" key="4">
    <source>
        <dbReference type="ARBA" id="ARBA00022862"/>
    </source>
</evidence>
<sequence length="211" mass="23391">MKKTVSAALILIMMSFNLLAVDRTQIRDKAEDVTPLLNGSMVPKATVKLDDGSPVSLHALIMQKPSVIVFYRGGWCPYCSRQLAELKDIEQDLVNEGYQILAISPESVDKLNEQKLETEFAAQLISDEKLEAIKGFGVGFYVPNDTRALYKDRMNVELTSDSNNRAVLPAPAIFITNTEGQVVFSYVNPNFRVRPSAELVLSAAKLVKPIE</sequence>
<protein>
    <recommendedName>
        <fullName evidence="2">thioredoxin-dependent peroxiredoxin</fullName>
        <ecNumber evidence="2">1.11.1.24</ecNumber>
    </recommendedName>
    <alternativeName>
        <fullName evidence="8">Thioredoxin peroxidase</fullName>
    </alternativeName>
    <alternativeName>
        <fullName evidence="10">Thioredoxin-dependent peroxiredoxin Bcp</fullName>
    </alternativeName>
</protein>
<keyword evidence="6" id="KW-1015">Disulfide bond</keyword>
<dbReference type="Proteomes" id="UP001253545">
    <property type="component" value="Unassembled WGS sequence"/>
</dbReference>
<dbReference type="CDD" id="cd02970">
    <property type="entry name" value="PRX_like2"/>
    <property type="match status" value="1"/>
</dbReference>
<dbReference type="InterPro" id="IPR000866">
    <property type="entry name" value="AhpC/TSA"/>
</dbReference>
<evidence type="ECO:0000256" key="8">
    <source>
        <dbReference type="ARBA" id="ARBA00032824"/>
    </source>
</evidence>
<feature type="chain" id="PRO_5046785805" description="thioredoxin-dependent peroxiredoxin" evidence="12">
    <location>
        <begin position="21"/>
        <end position="211"/>
    </location>
</feature>
<evidence type="ECO:0000256" key="2">
    <source>
        <dbReference type="ARBA" id="ARBA00013017"/>
    </source>
</evidence>
<dbReference type="PROSITE" id="PS51352">
    <property type="entry name" value="THIOREDOXIN_2"/>
    <property type="match status" value="1"/>
</dbReference>
<evidence type="ECO:0000256" key="3">
    <source>
        <dbReference type="ARBA" id="ARBA00022559"/>
    </source>
</evidence>
<evidence type="ECO:0000256" key="9">
    <source>
        <dbReference type="ARBA" id="ARBA00038489"/>
    </source>
</evidence>
<comment type="similarity">
    <text evidence="9">Belongs to the peroxiredoxin family. BCP/PrxQ subfamily.</text>
</comment>
<evidence type="ECO:0000256" key="5">
    <source>
        <dbReference type="ARBA" id="ARBA00023002"/>
    </source>
</evidence>
<dbReference type="PANTHER" id="PTHR42801:SF7">
    <property type="entry name" value="SLL1159 PROTEIN"/>
    <property type="match status" value="1"/>
</dbReference>
<name>A0ABU2ZUS7_9ALTE</name>
<evidence type="ECO:0000256" key="6">
    <source>
        <dbReference type="ARBA" id="ARBA00023157"/>
    </source>
</evidence>
<keyword evidence="12" id="KW-0732">Signal</keyword>
<dbReference type="InterPro" id="IPR050924">
    <property type="entry name" value="Peroxiredoxin_BCP/PrxQ"/>
</dbReference>
<keyword evidence="7" id="KW-0676">Redox-active center</keyword>
<keyword evidence="15" id="KW-1185">Reference proteome</keyword>
<accession>A0ABU2ZUS7</accession>
<evidence type="ECO:0000256" key="12">
    <source>
        <dbReference type="SAM" id="SignalP"/>
    </source>
</evidence>
<keyword evidence="3" id="KW-0575">Peroxidase</keyword>
<evidence type="ECO:0000259" key="13">
    <source>
        <dbReference type="PROSITE" id="PS51352"/>
    </source>
</evidence>
<gene>
    <name evidence="14" type="ORF">RM552_15960</name>
</gene>
<dbReference type="Gene3D" id="3.40.30.10">
    <property type="entry name" value="Glutaredoxin"/>
    <property type="match status" value="1"/>
</dbReference>
<dbReference type="EC" id="1.11.1.24" evidence="2"/>
<feature type="domain" description="Thioredoxin" evidence="13">
    <location>
        <begin position="36"/>
        <end position="209"/>
    </location>
</feature>
<evidence type="ECO:0000256" key="1">
    <source>
        <dbReference type="ARBA" id="ARBA00003330"/>
    </source>
</evidence>
<evidence type="ECO:0000313" key="14">
    <source>
        <dbReference type="EMBL" id="MDT0596350.1"/>
    </source>
</evidence>
<evidence type="ECO:0000256" key="7">
    <source>
        <dbReference type="ARBA" id="ARBA00023284"/>
    </source>
</evidence>
<keyword evidence="5" id="KW-0560">Oxidoreductase</keyword>
<feature type="signal peptide" evidence="12">
    <location>
        <begin position="1"/>
        <end position="20"/>
    </location>
</feature>
<evidence type="ECO:0000256" key="10">
    <source>
        <dbReference type="ARBA" id="ARBA00042639"/>
    </source>
</evidence>
<proteinExistence type="inferred from homology"/>
<dbReference type="PANTHER" id="PTHR42801">
    <property type="entry name" value="THIOREDOXIN-DEPENDENT PEROXIDE REDUCTASE"/>
    <property type="match status" value="1"/>
</dbReference>
<dbReference type="EMBL" id="JAVRHX010000006">
    <property type="protein sequence ID" value="MDT0596350.1"/>
    <property type="molecule type" value="Genomic_DNA"/>
</dbReference>
<dbReference type="InterPro" id="IPR036249">
    <property type="entry name" value="Thioredoxin-like_sf"/>
</dbReference>
<comment type="function">
    <text evidence="1">Thiol-specific peroxidase that catalyzes the reduction of hydrogen peroxide and organic hydroperoxides to water and alcohols, respectively. Plays a role in cell protection against oxidative stress by detoxifying peroxides and as sensor of hydrogen peroxide-mediated signaling events.</text>
</comment>
<dbReference type="InterPro" id="IPR013766">
    <property type="entry name" value="Thioredoxin_domain"/>
</dbReference>
<evidence type="ECO:0000256" key="11">
    <source>
        <dbReference type="ARBA" id="ARBA00049091"/>
    </source>
</evidence>